<proteinExistence type="predicted"/>
<reference evidence="2" key="1">
    <citation type="journal article" date="2015" name="PLoS Genet.">
        <title>The dynamic genome and transcriptome of the human fungal pathogen Blastomyces and close relative Emmonsia.</title>
        <authorList>
            <person name="Munoz J.F."/>
            <person name="Gauthier G.M."/>
            <person name="Desjardins C.A."/>
            <person name="Gallo J.E."/>
            <person name="Holder J."/>
            <person name="Sullivan T.D."/>
            <person name="Marty A.J."/>
            <person name="Carmen J.C."/>
            <person name="Chen Z."/>
            <person name="Ding L."/>
            <person name="Gujja S."/>
            <person name="Magrini V."/>
            <person name="Misas E."/>
            <person name="Mitreva M."/>
            <person name="Priest M."/>
            <person name="Saif S."/>
            <person name="Whiston E.A."/>
            <person name="Young S."/>
            <person name="Zeng Q."/>
            <person name="Goldman W.E."/>
            <person name="Mardis E.R."/>
            <person name="Taylor J.W."/>
            <person name="McEwen J.G."/>
            <person name="Clay O.K."/>
            <person name="Klein B.S."/>
            <person name="Cuomo C.A."/>
        </authorList>
    </citation>
    <scope>NUCLEOTIDE SEQUENCE [LARGE SCALE GENOMIC DNA]</scope>
    <source>
        <strain evidence="2">UAMH 139</strain>
    </source>
</reference>
<dbReference type="AlphaFoldDB" id="A0A0H1BFB5"/>
<dbReference type="Proteomes" id="UP000053573">
    <property type="component" value="Unassembled WGS sequence"/>
</dbReference>
<sequence>QERGFLIPDMRVTCSTHIWQQFLRELFTRHPSVYVRAHSRLNTIHLDEGMYVAGFPGSIHLSSMLRRCGSDGDLLPSQT</sequence>
<evidence type="ECO:0000313" key="2">
    <source>
        <dbReference type="Proteomes" id="UP000053573"/>
    </source>
</evidence>
<organism evidence="1 2">
    <name type="scientific">Blastomyces silverae</name>
    <dbReference type="NCBI Taxonomy" id="2060906"/>
    <lineage>
        <taxon>Eukaryota</taxon>
        <taxon>Fungi</taxon>
        <taxon>Dikarya</taxon>
        <taxon>Ascomycota</taxon>
        <taxon>Pezizomycotina</taxon>
        <taxon>Eurotiomycetes</taxon>
        <taxon>Eurotiomycetidae</taxon>
        <taxon>Onygenales</taxon>
        <taxon>Ajellomycetaceae</taxon>
        <taxon>Blastomyces</taxon>
    </lineage>
</organism>
<gene>
    <name evidence="1" type="ORF">EMPG_16643</name>
</gene>
<keyword evidence="2" id="KW-1185">Reference proteome</keyword>
<accession>A0A0H1BFB5</accession>
<protein>
    <submittedName>
        <fullName evidence="1">Uncharacterized protein</fullName>
    </submittedName>
</protein>
<comment type="caution">
    <text evidence="1">The sequence shown here is derived from an EMBL/GenBank/DDBJ whole genome shotgun (WGS) entry which is preliminary data.</text>
</comment>
<evidence type="ECO:0000313" key="1">
    <source>
        <dbReference type="EMBL" id="KLJ07861.1"/>
    </source>
</evidence>
<name>A0A0H1BFB5_9EURO</name>
<dbReference type="EMBL" id="LDEV01002733">
    <property type="protein sequence ID" value="KLJ07861.1"/>
    <property type="molecule type" value="Genomic_DNA"/>
</dbReference>
<feature type="non-terminal residue" evidence="1">
    <location>
        <position position="1"/>
    </location>
</feature>
<feature type="non-terminal residue" evidence="1">
    <location>
        <position position="79"/>
    </location>
</feature>